<sequence length="296" mass="33867">MLNRTVFSFIALLFFTTQISAQEDLAIVKEKPLYRAYYEYAHIKDTTTKNVKLEKMALLFGEKHALYFSYDKLLEHVAIDDYVKQQLAQGEEHVKIKAAKIITPEEILTDYATNDILINTYLARHFYYPKTITAPHWTISTEQKQILGLNCYKASLNYLGRTWQVWFTPEIAFPTGPWLLRGLPGLIVSASDDKGEVQFTLQALEEAATNNPVFERMAEYKVIQLTNGFRATKLASEKDLLKLKQTARKDIRSFQITQIHAMHELGGTLDYGVSNPYSWSAVISNPIDLTADQNSR</sequence>
<evidence type="ECO:0000256" key="1">
    <source>
        <dbReference type="SAM" id="SignalP"/>
    </source>
</evidence>
<dbReference type="RefSeq" id="WP_148908161.1">
    <property type="nucleotide sequence ID" value="NZ_VNHX01000006.1"/>
</dbReference>
<proteinExistence type="predicted"/>
<evidence type="ECO:0000313" key="2">
    <source>
        <dbReference type="EMBL" id="TYP96371.1"/>
    </source>
</evidence>
<evidence type="ECO:0000313" key="3">
    <source>
        <dbReference type="Proteomes" id="UP000325105"/>
    </source>
</evidence>
<gene>
    <name evidence="2" type="ORF">BC792_10679</name>
</gene>
<feature type="signal peptide" evidence="1">
    <location>
        <begin position="1"/>
        <end position="21"/>
    </location>
</feature>
<organism evidence="2 3">
    <name type="scientific">Sphingobacterium allocomposti</name>
    <dbReference type="NCBI Taxonomy" id="415956"/>
    <lineage>
        <taxon>Bacteria</taxon>
        <taxon>Pseudomonadati</taxon>
        <taxon>Bacteroidota</taxon>
        <taxon>Sphingobacteriia</taxon>
        <taxon>Sphingobacteriales</taxon>
        <taxon>Sphingobacteriaceae</taxon>
        <taxon>Sphingobacterium</taxon>
    </lineage>
</organism>
<dbReference type="InterPro" id="IPR005901">
    <property type="entry name" value="GLPGLI"/>
</dbReference>
<accession>A0A5S5DKC1</accession>
<name>A0A5S5DKC1_9SPHI</name>
<reference evidence="2 3" key="1">
    <citation type="submission" date="2019-07" db="EMBL/GenBank/DDBJ databases">
        <title>Genomic Encyclopedia of Archaeal and Bacterial Type Strains, Phase II (KMG-II): from individual species to whole genera.</title>
        <authorList>
            <person name="Goeker M."/>
        </authorList>
    </citation>
    <scope>NUCLEOTIDE SEQUENCE [LARGE SCALE GENOMIC DNA]</scope>
    <source>
        <strain evidence="2 3">DSM 18850</strain>
    </source>
</reference>
<feature type="chain" id="PRO_5024288745" evidence="1">
    <location>
        <begin position="22"/>
        <end position="296"/>
    </location>
</feature>
<dbReference type="AlphaFoldDB" id="A0A5S5DKC1"/>
<dbReference type="Proteomes" id="UP000325105">
    <property type="component" value="Unassembled WGS sequence"/>
</dbReference>
<comment type="caution">
    <text evidence="2">The sequence shown here is derived from an EMBL/GenBank/DDBJ whole genome shotgun (WGS) entry which is preliminary data.</text>
</comment>
<dbReference type="EMBL" id="VNHX01000006">
    <property type="protein sequence ID" value="TYP96371.1"/>
    <property type="molecule type" value="Genomic_DNA"/>
</dbReference>
<dbReference type="OrthoDB" id="1440774at2"/>
<dbReference type="NCBIfam" id="TIGR01200">
    <property type="entry name" value="GLPGLI"/>
    <property type="match status" value="1"/>
</dbReference>
<keyword evidence="3" id="KW-1185">Reference proteome</keyword>
<protein>
    <submittedName>
        <fullName evidence="2">GLPGLI family protein</fullName>
    </submittedName>
</protein>
<keyword evidence="1" id="KW-0732">Signal</keyword>